<organism evidence="1 2">
    <name type="scientific">Bodo saltans</name>
    <name type="common">Flagellated protozoan</name>
    <dbReference type="NCBI Taxonomy" id="75058"/>
    <lineage>
        <taxon>Eukaryota</taxon>
        <taxon>Discoba</taxon>
        <taxon>Euglenozoa</taxon>
        <taxon>Kinetoplastea</taxon>
        <taxon>Metakinetoplastina</taxon>
        <taxon>Eubodonida</taxon>
        <taxon>Bodonidae</taxon>
        <taxon>Bodo</taxon>
    </lineage>
</organism>
<name>A0A0S4IRV3_BODSA</name>
<gene>
    <name evidence="1" type="ORF">BSAL_70340</name>
</gene>
<dbReference type="VEuPathDB" id="TriTrypDB:BSAL_70340"/>
<dbReference type="Proteomes" id="UP000051952">
    <property type="component" value="Unassembled WGS sequence"/>
</dbReference>
<evidence type="ECO:0000313" key="1">
    <source>
        <dbReference type="EMBL" id="CUG03939.1"/>
    </source>
</evidence>
<sequence length="3469" mass="362269">MFFHPRVPNNPSQQLRSLRASRFCNTTVTLLFLVINIVTAVDSSSVVPCPTGTSVSVTMATHFQGSSAIFFQQCDFVHEVFLANTLSNVNISFVGCVFHKGNGSIRFDPSGTFTNVVVEVSNSTVVHWWLIMSSSGGLAVIEDTSPVSDSLFIVGGATSGLPYLSGVSVLVSQLLWTAACVNRSSNLYGTNAIGLPSYFTAGAWRSVDSQGFTGEMQHWAPSLWYATGTATVVTLTIVLSGVQTIALVGSVAAELSAITSGSSQASLNVAIDACAGLPIVAHVHLVAFELSTTLIASSVTIQSSVLQFGNPGYAASGVLPGASASLIRVQPLGSTPSDNLVRNAAFSVSSTNVTIAVVPAPRVSLVGNVDIPDGVTPRWRRNVTVGGASLAATVLPAPIVPSPLVSTVGGVKLIGSIDGYSRTALASNTVSIAVTNSFFRAGPALSTMDSVSISAGWLNNSIVAQGVDVVSSWIHLSRLPQLVAATIFMTNATMEATGVDRSWMELAASAMNTTATHPFYQNVWNDADVIMRASSSQIGVASAAGWAFSVFAHTVVIAEFGSGGLMHSSITISGSQCRCSDRCHAVNITGGISMLGHRQVGRVSADVLVNRTDSKLTNVTIAFDAFTFRSRVASKAVTLSTYCATFLRLGDKTSPTAPCASVSHRLTHFAEELLLDTISNIRLTIDASVVSIFEPMTSTAERSTVLTNAALQAFMFPPQGTAYQRQGVWPALLQITAYRMYNFYFRLGSCSVDAGWGHDVTLMFQQNVDPSRSSALVESTTLTLLNTTITHRGWQTRAVAWMSPSTSLCQESVTAASSARTVVVQGSTSGASKDAQGLQVLWTSTTVAQTITPLQIASTMLNITNMSGIMSAVTFATAAVYYANLSFGDGGILMTSSTVTVAAVDPTTTLRGWAVDGSLAVIITSNATFLSTSNFASEDGVTLTLVQAPTSMEMMSIGVFADSVLLSDGAPFSLTRTTIKGISMGAVFTRTTFSNAQFFVSSVSTIAAACEVYPDRAIGVASSIWSNSNKTGDSFWTQCAATMFVANTSFLSGSAIWLDSSTLSTTILLASSTVATSCYVVPTALDSIVVHGTWVTSQIVIRRSSVVVDGRGSLSSPRPTGIIIVSSSSAIRTWRLVSGNTTTSVGGNATLWNTTTITISTSSTIAIDSSFGPAVCLQLLYATVYRSSFQVNTASTITVTSTSRLPSKTGTVTHYTTGSALCPNVVSGFANSSYLDAQLDSIRRVVLSSSNATATRNGAAYLYCGRRCVIAQLENRFDSSFLTVITALDPPVPALDMGWLVPSTTTPANNISVPIPMVNFLVQRRRAALVHFGTGGSVISGDPDDNVTIAFGVSVLFMKSTVITMCEVQPVAAYGRLYDITTDVGDVLNPLQCRSVGVLLEQPTQLFAFELRVDGSTMRSTVQSSVITTSVARNTLADPDSQAALQRAQILLQTAQIMNMTSAEAYGCRHLVNGVAIMSAAWMYMPAKALIRWHAFNASASAKPEDFFSDSVAATFIWGTGVVVLQRPVNASVLWSAMPILSLSDANAVVSAWSYVAETQPLNITITSQSTVVASSSTIAEGCSAANIHFQGSTAIDGLFVNVSGSSVLRAALYIIPVLRVNATANALTSAEESSCVAVAQSSANANNDRSYNNAFTSLSALEKEEPVAVNLLFHNVTLTSTTISILDTTITAFVSPVFTISTELTMAGAWFYESRFPRLTGAAAVNGSYMMHRALSRHACNIRFDGTYKTSSWNSFEVNRGPSSAAQLSMTARIFSGIDGKAQNIVFSGLGSWRDASNLWSFASLAALPLTAVGSPRTFPVMKEALLLGVPLASMLSGNVLIDRTFNTSNQTLSIGGAALTCGGHCTNIALGSTISSATTTLSPWLGTRISITGTSFLSQALLSEFQPPLSGVNSDSGVILTISSGVFSAANRVTVYLSIGRLAQTRQRVSHNVILGTVGPESQVAIQGASFVSSGVNVGIINAALSTVQISITSLSGFWSGCWAGSQSVDSSGTSYVALGRDVASSRPCLPTVSTCPTSSGPQSINSTTPDSTLEPSVGNLLICKSNITRSSVVQLRVPQASPTFTAAVVIPSNWSNSDSTLIAAKNVLVVDSYLGQSSSLTISPVTPSTTTLQLIANVSMPRVSSPNSTVFATSLWWSSATNIEFVNVTVDNARVAFSASTMLIRSYAAVSADGILMTVATSHNIRLVRSTWSCGGTTTSCIQLPSSTSRSDVVQAATSTLVTRNVLFGSLYQVGFSLNGIQELSSFSSAVNNSISLNVIVEDNTWSTAMFYASSALAPTAVVSSPSAFMSATVQGMNALSKAANVAVTGSTAFVNTSVVMLQGFGDVSASYFPLESNTSSLWTTLLPLSGIYIPFAIVPLCTSVEIASVLFPTVNMFVGQNTTISNARFEYSNTLMTTNSSNMQCMSSNIANMTVSLYQSTWSASITPAAASPQQLQGANVWNVALAANSGDIGTINFIVEQSSKLIAVSVGGGNAFNIAVDVTISGLNSEACLSPIVPLTLSVTDGSGLSAISSQNATASNLWVNACMNLSTATAAFKPSSSVITLNVLRNSYVESNAAGGGALSSSSSSQMNGISSIDASSALNVFVRGNVSSQLFTVNVTVSDSSRATATGGAVAQVILIRSSHTNQKAGVATPTRKHFSQCSRHSVAATSTRYAGVVEQHYLQQSNNTMYANVMINTSITVSTSSSIRCTVTNTITDEAGASIPRPYWRAAGLLDRMQWPALLHEDNSAVRVLQQYSDVLSSSTSISSLVNVLVTGDSAVMSTLTVSDTRLADRGGLLAGYSIFSKSTTTATLTNIVRQWRSGVSHSAVANVSVTSSNGARIHVNNSIAAASSSTSQRRNDTALPSTCALAARNKLAADLLARSVRYSTSVIDVLDVIPATSVTPTLAARQTSATVSIDSSSTVASMHNGARIHVNNSIAAASSSTSQRRNDTALPSTCALAARNKLAADLLARSVRYSTSVIDVLDVIPATSVTPTLAARQTSATVSIDSSSTVASMTSMIFPTYNQSASMVTIAAAVDVSLVRAPYTAFSPSSNLTSVGMSQIPLGTQPPVIVATIDDIQVNVHVSRGSLLTIVVSSGAPQEPSSGVLPIGCSRPVFSVGRASVWRRVVSIVPGALVYANTSDLVFATTVAAASYVSATAPNSCAVTAWALPQWWFQSGNISSLRCSLNVSGGGIRLGESKVPSSVCAIAPLIIAAFAVDGSDRFANVSVPLTPVSQSATQSSAQQHRALNVLSIGGPIYTTGVARNKSMISVSLSNQASLIISQESTMTPPNSNTLPFSHSAVVSMTDVPESGSVVLNAEGQSVVTLTHPVSLGASTSNDLIIRLPPLALLSFKSVGSTISNITLTASDQSLLQGSGEIIGIALQGSSRCNIVNVVVQVSNRSRVSGAWSSLFSMDIDDIDTSVSVQRAQNISVSVDNAPYAGTFTMGVLIIPEAQAS</sequence>
<protein>
    <submittedName>
        <fullName evidence="1">GPI-anchored surface protein, putative</fullName>
    </submittedName>
</protein>
<feature type="non-terminal residue" evidence="1">
    <location>
        <position position="3469"/>
    </location>
</feature>
<reference evidence="2" key="1">
    <citation type="submission" date="2015-09" db="EMBL/GenBank/DDBJ databases">
        <authorList>
            <consortium name="Pathogen Informatics"/>
        </authorList>
    </citation>
    <scope>NUCLEOTIDE SEQUENCE [LARGE SCALE GENOMIC DNA]</scope>
    <source>
        <strain evidence="2">Lake Konstanz</strain>
    </source>
</reference>
<dbReference type="EMBL" id="CYKH01000513">
    <property type="protein sequence ID" value="CUG03939.1"/>
    <property type="molecule type" value="Genomic_DNA"/>
</dbReference>
<keyword evidence="2" id="KW-1185">Reference proteome</keyword>
<proteinExistence type="predicted"/>
<evidence type="ECO:0000313" key="2">
    <source>
        <dbReference type="Proteomes" id="UP000051952"/>
    </source>
</evidence>
<accession>A0A0S4IRV3</accession>